<evidence type="ECO:0000256" key="9">
    <source>
        <dbReference type="RuleBase" id="RU369094"/>
    </source>
</evidence>
<dbReference type="PROSITE" id="PS50884">
    <property type="entry name" value="ZF_DOF_2"/>
    <property type="match status" value="1"/>
</dbReference>
<dbReference type="Proteomes" id="UP001279734">
    <property type="component" value="Unassembled WGS sequence"/>
</dbReference>
<evidence type="ECO:0000256" key="4">
    <source>
        <dbReference type="ARBA" id="ARBA00023015"/>
    </source>
</evidence>
<evidence type="ECO:0000259" key="11">
    <source>
        <dbReference type="PROSITE" id="PS50884"/>
    </source>
</evidence>
<dbReference type="PANTHER" id="PTHR31992">
    <property type="entry name" value="DOF ZINC FINGER PROTEIN DOF1.4-RELATED"/>
    <property type="match status" value="1"/>
</dbReference>
<dbReference type="InterPro" id="IPR045174">
    <property type="entry name" value="Dof"/>
</dbReference>
<evidence type="ECO:0000256" key="8">
    <source>
        <dbReference type="PROSITE-ProRule" id="PRU00071"/>
    </source>
</evidence>
<comment type="function">
    <text evidence="9">Transcription factor that binds specifically to a 5'-AA[AG]G-3' consensus core sequence.</text>
</comment>
<gene>
    <name evidence="12" type="ORF">Nepgr_011987</name>
</gene>
<evidence type="ECO:0000256" key="3">
    <source>
        <dbReference type="ARBA" id="ARBA00022833"/>
    </source>
</evidence>
<accession>A0AAD3SG64</accession>
<dbReference type="Pfam" id="PF02701">
    <property type="entry name" value="Zn_ribbon_Dof"/>
    <property type="match status" value="1"/>
</dbReference>
<evidence type="ECO:0000256" key="10">
    <source>
        <dbReference type="SAM" id="MobiDB-lite"/>
    </source>
</evidence>
<dbReference type="PROSITE" id="PS01361">
    <property type="entry name" value="ZF_DOF_1"/>
    <property type="match status" value="1"/>
</dbReference>
<keyword evidence="7 8" id="KW-0539">Nucleus</keyword>
<dbReference type="GO" id="GO:0008270">
    <property type="term" value="F:zinc ion binding"/>
    <property type="evidence" value="ECO:0007669"/>
    <property type="project" value="UniProtKB-KW"/>
</dbReference>
<keyword evidence="6 9" id="KW-0804">Transcription</keyword>
<comment type="caution">
    <text evidence="12">The sequence shown here is derived from an EMBL/GenBank/DDBJ whole genome shotgun (WGS) entry which is preliminary data.</text>
</comment>
<reference evidence="12" key="1">
    <citation type="submission" date="2023-05" db="EMBL/GenBank/DDBJ databases">
        <title>Nepenthes gracilis genome sequencing.</title>
        <authorList>
            <person name="Fukushima K."/>
        </authorList>
    </citation>
    <scope>NUCLEOTIDE SEQUENCE</scope>
    <source>
        <strain evidence="12">SING2019-196</strain>
    </source>
</reference>
<keyword evidence="2 8" id="KW-0863">Zinc-finger</keyword>
<dbReference type="PANTHER" id="PTHR31992:SF191">
    <property type="entry name" value="DOF ZINC FINGER PROTEIN"/>
    <property type="match status" value="1"/>
</dbReference>
<evidence type="ECO:0000256" key="6">
    <source>
        <dbReference type="ARBA" id="ARBA00023163"/>
    </source>
</evidence>
<evidence type="ECO:0000256" key="2">
    <source>
        <dbReference type="ARBA" id="ARBA00022771"/>
    </source>
</evidence>
<keyword evidence="5 8" id="KW-0238">DNA-binding</keyword>
<feature type="compositionally biased region" description="Low complexity" evidence="10">
    <location>
        <begin position="64"/>
        <end position="74"/>
    </location>
</feature>
<organism evidence="12 13">
    <name type="scientific">Nepenthes gracilis</name>
    <name type="common">Slender pitcher plant</name>
    <dbReference type="NCBI Taxonomy" id="150966"/>
    <lineage>
        <taxon>Eukaryota</taxon>
        <taxon>Viridiplantae</taxon>
        <taxon>Streptophyta</taxon>
        <taxon>Embryophyta</taxon>
        <taxon>Tracheophyta</taxon>
        <taxon>Spermatophyta</taxon>
        <taxon>Magnoliopsida</taxon>
        <taxon>eudicotyledons</taxon>
        <taxon>Gunneridae</taxon>
        <taxon>Pentapetalae</taxon>
        <taxon>Caryophyllales</taxon>
        <taxon>Nepenthaceae</taxon>
        <taxon>Nepenthes</taxon>
    </lineage>
</organism>
<feature type="region of interest" description="Disordered" evidence="10">
    <location>
        <begin position="137"/>
        <end position="180"/>
    </location>
</feature>
<dbReference type="GO" id="GO:0005634">
    <property type="term" value="C:nucleus"/>
    <property type="evidence" value="ECO:0007669"/>
    <property type="project" value="UniProtKB-SubCell"/>
</dbReference>
<evidence type="ECO:0000313" key="12">
    <source>
        <dbReference type="EMBL" id="GMH10146.1"/>
    </source>
</evidence>
<comment type="subcellular location">
    <subcellularLocation>
        <location evidence="8 9">Nucleus</location>
    </subcellularLocation>
</comment>
<dbReference type="AlphaFoldDB" id="A0AAD3SG64"/>
<dbReference type="GO" id="GO:0003700">
    <property type="term" value="F:DNA-binding transcription factor activity"/>
    <property type="evidence" value="ECO:0007669"/>
    <property type="project" value="UniProtKB-UniRule"/>
</dbReference>
<proteinExistence type="predicted"/>
<evidence type="ECO:0000313" key="13">
    <source>
        <dbReference type="Proteomes" id="UP001279734"/>
    </source>
</evidence>
<evidence type="ECO:0000256" key="1">
    <source>
        <dbReference type="ARBA" id="ARBA00022723"/>
    </source>
</evidence>
<keyword evidence="13" id="KW-1185">Reference proteome</keyword>
<keyword evidence="1 9" id="KW-0479">Metal-binding</keyword>
<name>A0AAD3SG64_NEPGR</name>
<evidence type="ECO:0000256" key="5">
    <source>
        <dbReference type="ARBA" id="ARBA00023125"/>
    </source>
</evidence>
<dbReference type="EMBL" id="BSYO01000009">
    <property type="protein sequence ID" value="GMH10146.1"/>
    <property type="molecule type" value="Genomic_DNA"/>
</dbReference>
<feature type="compositionally biased region" description="Pro residues" evidence="10">
    <location>
        <begin position="37"/>
        <end position="50"/>
    </location>
</feature>
<sequence length="339" mass="35718">MVFPSIPAYLDPVNWQQQQRQQHQNLPIGSTSSSPHQLPPPIPTPQPPAELPTQPRPHVGSGGSTTTTISIRPGSMADRARMANIPMPEAALKCPRCESCNTKFCYFNNYSLSQPRHFCKTCRRYWTLGGALRNVPVGGGYRRNKRSKASGSRSSALSERSTTASSATSTPPMNSGSMADILGLSSTQVPSLRFMAPLSSLNNYVDGEIGLNYTGMAAPVSEMGFQLGSSFNLVGGDGSGGIIGGGCGTSFLSAPPLQFPFLPGLDGTTTLYPFEGSVETSIFGSGGGGQVGSKLADSEVDTQAAQVKAEENQQLNLSRQFLGIRGNVQYWGGDGSGSA</sequence>
<feature type="compositionally biased region" description="Low complexity" evidence="10">
    <location>
        <begin position="149"/>
        <end position="170"/>
    </location>
</feature>
<feature type="region of interest" description="Disordered" evidence="10">
    <location>
        <begin position="15"/>
        <end position="74"/>
    </location>
</feature>
<feature type="compositionally biased region" description="Polar residues" evidence="10">
    <location>
        <begin position="25"/>
        <end position="34"/>
    </location>
</feature>
<keyword evidence="3 9" id="KW-0862">Zinc</keyword>
<feature type="domain" description="Dof-type" evidence="11">
    <location>
        <begin position="92"/>
        <end position="146"/>
    </location>
</feature>
<dbReference type="InterPro" id="IPR003851">
    <property type="entry name" value="Znf_Dof"/>
</dbReference>
<keyword evidence="4 9" id="KW-0805">Transcription regulation</keyword>
<evidence type="ECO:0000256" key="7">
    <source>
        <dbReference type="ARBA" id="ARBA00023242"/>
    </source>
</evidence>
<dbReference type="GO" id="GO:0003677">
    <property type="term" value="F:DNA binding"/>
    <property type="evidence" value="ECO:0007669"/>
    <property type="project" value="UniProtKB-UniRule"/>
</dbReference>
<protein>
    <recommendedName>
        <fullName evidence="9">Dof zinc finger protein</fullName>
    </recommendedName>
</protein>